<organism evidence="1 2">
    <name type="scientific">Flavobacterium restrictum</name>
    <dbReference type="NCBI Taxonomy" id="2594428"/>
    <lineage>
        <taxon>Bacteria</taxon>
        <taxon>Pseudomonadati</taxon>
        <taxon>Bacteroidota</taxon>
        <taxon>Flavobacteriia</taxon>
        <taxon>Flavobacteriales</taxon>
        <taxon>Flavobacteriaceae</taxon>
        <taxon>Flavobacterium</taxon>
    </lineage>
</organism>
<dbReference type="Gene3D" id="1.10.10.2250">
    <property type="match status" value="1"/>
</dbReference>
<dbReference type="InterPro" id="IPR042038">
    <property type="entry name" value="MukE_N"/>
</dbReference>
<dbReference type="EMBL" id="VJZT01000001">
    <property type="protein sequence ID" value="TRX43076.1"/>
    <property type="molecule type" value="Genomic_DNA"/>
</dbReference>
<proteinExistence type="predicted"/>
<keyword evidence="2" id="KW-1185">Reference proteome</keyword>
<dbReference type="Pfam" id="PF21980">
    <property type="entry name" value="MksE"/>
    <property type="match status" value="1"/>
</dbReference>
<protein>
    <submittedName>
        <fullName evidence="1">Uncharacterized protein</fullName>
    </submittedName>
</protein>
<dbReference type="InterPro" id="IPR053841">
    <property type="entry name" value="MksE"/>
</dbReference>
<reference evidence="1 2" key="1">
    <citation type="submission" date="2019-07" db="EMBL/GenBank/DDBJ databases">
        <title>Novel species of Flavobacterium.</title>
        <authorList>
            <person name="Liu Q."/>
            <person name="Xin Y.-H."/>
        </authorList>
    </citation>
    <scope>NUCLEOTIDE SEQUENCE [LARGE SCALE GENOMIC DNA]</scope>
    <source>
        <strain evidence="1 2">LB1R34</strain>
    </source>
</reference>
<accession>A0A553EDI6</accession>
<sequence>MENENNKISLSSFLYSDNSEDLFASIDYSLKDGVHFQKEGKQINQYNFISQNEESLKMYYNTFFKVDLVKGGEDNASYYYLDFINNDRGNISDKHRYMLKSEYVIIGFVIYKIMFIDREFDLDSVQKLKEKIRLECEDYKQGIYTLIAKSKNTNPSNYNDEIIDKTIQSALEEFKKIGWITLDKDEFHTLPAFDRLLKAYEEYIINIEETLNELK</sequence>
<name>A0A553EDI6_9FLAO</name>
<dbReference type="AlphaFoldDB" id="A0A553EDI6"/>
<evidence type="ECO:0000313" key="1">
    <source>
        <dbReference type="EMBL" id="TRX43076.1"/>
    </source>
</evidence>
<dbReference type="OrthoDB" id="1362255at2"/>
<gene>
    <name evidence="1" type="ORF">FNW21_01705</name>
</gene>
<dbReference type="RefSeq" id="WP_144254998.1">
    <property type="nucleotide sequence ID" value="NZ_VJZT01000001.1"/>
</dbReference>
<comment type="caution">
    <text evidence="1">The sequence shown here is derived from an EMBL/GenBank/DDBJ whole genome shotgun (WGS) entry which is preliminary data.</text>
</comment>
<evidence type="ECO:0000313" key="2">
    <source>
        <dbReference type="Proteomes" id="UP000316371"/>
    </source>
</evidence>
<dbReference type="Proteomes" id="UP000316371">
    <property type="component" value="Unassembled WGS sequence"/>
</dbReference>